<feature type="transmembrane region" description="Helical" evidence="10">
    <location>
        <begin position="34"/>
        <end position="54"/>
    </location>
</feature>
<dbReference type="InterPro" id="IPR039428">
    <property type="entry name" value="NUOK/Mnh_C1-like"/>
</dbReference>
<comment type="subcellular location">
    <subcellularLocation>
        <location evidence="1">Membrane</location>
        <topology evidence="1">Multi-pass membrane protein</topology>
    </subcellularLocation>
</comment>
<dbReference type="RefSeq" id="YP_003434436.1">
    <property type="nucleotide sequence ID" value="NC_013846.1"/>
</dbReference>
<evidence type="ECO:0000256" key="3">
    <source>
        <dbReference type="ARBA" id="ARBA00016612"/>
    </source>
</evidence>
<dbReference type="GeneID" id="8775063"/>
<keyword evidence="11" id="KW-0496">Mitochondrion</keyword>
<reference evidence="11" key="1">
    <citation type="submission" date="2007-01" db="EMBL/GenBank/DDBJ databases">
        <title>The complete mitochondrial sequence of Chaetoderma nitidulum (Mollusca, Caudofoveata).</title>
        <authorList>
            <person name="Dreyer H."/>
            <person name="Steiner G."/>
        </authorList>
    </citation>
    <scope>NUCLEOTIDE SEQUENCE</scope>
</reference>
<keyword evidence="5" id="KW-1278">Translocase</keyword>
<dbReference type="AlphaFoldDB" id="D3G6D2"/>
<evidence type="ECO:0000256" key="4">
    <source>
        <dbReference type="ARBA" id="ARBA00022692"/>
    </source>
</evidence>
<feature type="transmembrane region" description="Helical" evidence="10">
    <location>
        <begin position="60"/>
        <end position="81"/>
    </location>
</feature>
<evidence type="ECO:0000256" key="7">
    <source>
        <dbReference type="ARBA" id="ARBA00023027"/>
    </source>
</evidence>
<geneLocation type="mitochondrion" evidence="11"/>
<keyword evidence="4 10" id="KW-0812">Transmembrane</keyword>
<organism evidence="11">
    <name type="scientific">Chaetoderma nitidulum</name>
    <name type="common">Glistenworm</name>
    <dbReference type="NCBI Taxonomy" id="256131"/>
    <lineage>
        <taxon>Eukaryota</taxon>
        <taxon>Metazoa</taxon>
        <taxon>Spiralia</taxon>
        <taxon>Lophotrochozoa</taxon>
        <taxon>Mollusca</taxon>
        <taxon>Aplacophora</taxon>
        <taxon>Caudofoveata</taxon>
        <taxon>Chaetodermatida</taxon>
        <taxon>Chaetodermatidae</taxon>
        <taxon>Chaetoderma</taxon>
    </lineage>
</organism>
<comment type="similarity">
    <text evidence="2">Belongs to the complex I subunit 4L family.</text>
</comment>
<evidence type="ECO:0000256" key="9">
    <source>
        <dbReference type="ARBA" id="ARBA00031586"/>
    </source>
</evidence>
<protein>
    <recommendedName>
        <fullName evidence="3">NADH-ubiquinone oxidoreductase chain 4L</fullName>
    </recommendedName>
    <alternativeName>
        <fullName evidence="9">NADH dehydrogenase subunit 4L</fullName>
    </alternativeName>
</protein>
<evidence type="ECO:0000313" key="11">
    <source>
        <dbReference type="EMBL" id="ABM69280.1"/>
    </source>
</evidence>
<evidence type="ECO:0000256" key="8">
    <source>
        <dbReference type="ARBA" id="ARBA00023136"/>
    </source>
</evidence>
<dbReference type="Gene3D" id="1.10.287.3510">
    <property type="match status" value="1"/>
</dbReference>
<keyword evidence="6 10" id="KW-1133">Transmembrane helix</keyword>
<keyword evidence="7" id="KW-0520">NAD</keyword>
<dbReference type="EMBL" id="EF211990">
    <property type="protein sequence ID" value="ABM69280.1"/>
    <property type="molecule type" value="Genomic_DNA"/>
</dbReference>
<evidence type="ECO:0000256" key="6">
    <source>
        <dbReference type="ARBA" id="ARBA00022989"/>
    </source>
</evidence>
<evidence type="ECO:0000256" key="1">
    <source>
        <dbReference type="ARBA" id="ARBA00004141"/>
    </source>
</evidence>
<accession>D3G6D2</accession>
<feature type="transmembrane region" description="Helical" evidence="10">
    <location>
        <begin position="6"/>
        <end position="22"/>
    </location>
</feature>
<dbReference type="GO" id="GO:0016020">
    <property type="term" value="C:membrane"/>
    <property type="evidence" value="ECO:0007669"/>
    <property type="project" value="UniProtKB-SubCell"/>
</dbReference>
<evidence type="ECO:0000256" key="10">
    <source>
        <dbReference type="SAM" id="Phobius"/>
    </source>
</evidence>
<name>D3G6D2_CHANT</name>
<evidence type="ECO:0000256" key="5">
    <source>
        <dbReference type="ARBA" id="ARBA00022967"/>
    </source>
</evidence>
<evidence type="ECO:0000256" key="2">
    <source>
        <dbReference type="ARBA" id="ARBA00010519"/>
    </source>
</evidence>
<keyword evidence="8 10" id="KW-0472">Membrane</keyword>
<sequence length="96" mass="10718">MFELLFSVGMVMIFVSMMTLSTQSKHLLNCLLSLEMALLGGIFIMMLLFVVMLFDFLFPFLLLAFGASEASLGLALLVLVLRSQGNDFMLSSMYKC</sequence>
<dbReference type="Pfam" id="PF00420">
    <property type="entry name" value="Oxidored_q2"/>
    <property type="match status" value="1"/>
</dbReference>
<gene>
    <name evidence="11" type="primary">ND4L</name>
</gene>
<proteinExistence type="inferred from homology"/>
<dbReference type="CTD" id="4539"/>